<reference evidence="9 10" key="1">
    <citation type="submission" date="2014-02" db="EMBL/GenBank/DDBJ databases">
        <title>Transposable element dynamics among asymbiotic and ectomycorrhizal Amanita fungi.</title>
        <authorList>
            <consortium name="DOE Joint Genome Institute"/>
            <person name="Hess J."/>
            <person name="Skrede I."/>
            <person name="Wolfe B."/>
            <person name="LaButti K."/>
            <person name="Ohm R.A."/>
            <person name="Grigoriev I.V."/>
            <person name="Pringle A."/>
        </authorList>
    </citation>
    <scope>NUCLEOTIDE SEQUENCE [LARGE SCALE GENOMIC DNA]</scope>
    <source>
        <strain evidence="9 10">SKay4041</strain>
    </source>
</reference>
<evidence type="ECO:0000313" key="10">
    <source>
        <dbReference type="Proteomes" id="UP000242287"/>
    </source>
</evidence>
<keyword evidence="10" id="KW-1185">Reference proteome</keyword>
<dbReference type="PANTHER" id="PTHR33577:SF18">
    <property type="entry name" value="HEME HALOPEROXIDASE FAMILY PROFILE DOMAIN-CONTAINING PROTEIN"/>
    <property type="match status" value="1"/>
</dbReference>
<comment type="cofactor">
    <cofactor evidence="1">
        <name>heme b</name>
        <dbReference type="ChEBI" id="CHEBI:60344"/>
    </cofactor>
</comment>
<name>A0A2A9NM54_9AGAR</name>
<feature type="domain" description="Heme haloperoxidase family profile" evidence="8">
    <location>
        <begin position="49"/>
        <end position="259"/>
    </location>
</feature>
<gene>
    <name evidence="9" type="ORF">AMATHDRAFT_143332</name>
</gene>
<evidence type="ECO:0000256" key="7">
    <source>
        <dbReference type="ARBA" id="ARBA00025795"/>
    </source>
</evidence>
<dbReference type="GO" id="GO:0004601">
    <property type="term" value="F:peroxidase activity"/>
    <property type="evidence" value="ECO:0007669"/>
    <property type="project" value="UniProtKB-KW"/>
</dbReference>
<dbReference type="Proteomes" id="UP000242287">
    <property type="component" value="Unassembled WGS sequence"/>
</dbReference>
<proteinExistence type="inferred from homology"/>
<evidence type="ECO:0000256" key="1">
    <source>
        <dbReference type="ARBA" id="ARBA00001970"/>
    </source>
</evidence>
<dbReference type="SUPFAM" id="SSF47571">
    <property type="entry name" value="Cloroperoxidase"/>
    <property type="match status" value="1"/>
</dbReference>
<dbReference type="GO" id="GO:0046872">
    <property type="term" value="F:metal ion binding"/>
    <property type="evidence" value="ECO:0007669"/>
    <property type="project" value="UniProtKB-KW"/>
</dbReference>
<sequence length="294" mass="32848">MFFVTPVVRFFRNLYVLSWDVLLALINLVLPKRRVGNVARGGYRGDDGKWPDYIAPKEGDSRSACPALNALSNHGILPRNGRNISFKEMNETIRQVYNFAPSFCYYVPHYSADMLNKSYGKDRFDLEDISLHNGIEHDASLTREDVAIDKDQGKPYIPFIRELLASASGKDAQGNPLLTVKDLTDYSAKRRIEASTKNPDYSLAFIHKVFSASNSSTLLTIFGGRVKDLEPILLEERLPDGWESRVRKPMGLTIAAFNTTVMRVAFGVNEKKAAAALKAQAEPSTQNDEAQAQV</sequence>
<evidence type="ECO:0000256" key="4">
    <source>
        <dbReference type="ARBA" id="ARBA00022723"/>
    </source>
</evidence>
<keyword evidence="4" id="KW-0479">Metal-binding</keyword>
<evidence type="ECO:0000256" key="3">
    <source>
        <dbReference type="ARBA" id="ARBA00022617"/>
    </source>
</evidence>
<keyword evidence="6" id="KW-0408">Iron</keyword>
<dbReference type="InterPro" id="IPR036851">
    <property type="entry name" value="Chloroperoxidase-like_sf"/>
</dbReference>
<organism evidence="9 10">
    <name type="scientific">Amanita thiersii Skay4041</name>
    <dbReference type="NCBI Taxonomy" id="703135"/>
    <lineage>
        <taxon>Eukaryota</taxon>
        <taxon>Fungi</taxon>
        <taxon>Dikarya</taxon>
        <taxon>Basidiomycota</taxon>
        <taxon>Agaricomycotina</taxon>
        <taxon>Agaricomycetes</taxon>
        <taxon>Agaricomycetidae</taxon>
        <taxon>Agaricales</taxon>
        <taxon>Pluteineae</taxon>
        <taxon>Amanitaceae</taxon>
        <taxon>Amanita</taxon>
    </lineage>
</organism>
<keyword evidence="3" id="KW-0349">Heme</keyword>
<evidence type="ECO:0000256" key="6">
    <source>
        <dbReference type="ARBA" id="ARBA00023004"/>
    </source>
</evidence>
<dbReference type="STRING" id="703135.A0A2A9NM54"/>
<dbReference type="OrthoDB" id="407298at2759"/>
<accession>A0A2A9NM54</accession>
<dbReference type="EMBL" id="KZ301991">
    <property type="protein sequence ID" value="PFH51178.1"/>
    <property type="molecule type" value="Genomic_DNA"/>
</dbReference>
<dbReference type="Gene3D" id="1.10.489.10">
    <property type="entry name" value="Chloroperoxidase-like"/>
    <property type="match status" value="1"/>
</dbReference>
<keyword evidence="5" id="KW-0560">Oxidoreductase</keyword>
<evidence type="ECO:0000256" key="2">
    <source>
        <dbReference type="ARBA" id="ARBA00022559"/>
    </source>
</evidence>
<comment type="similarity">
    <text evidence="7">Belongs to the chloroperoxidase family.</text>
</comment>
<dbReference type="AlphaFoldDB" id="A0A2A9NM54"/>
<evidence type="ECO:0000259" key="8">
    <source>
        <dbReference type="PROSITE" id="PS51405"/>
    </source>
</evidence>
<dbReference type="Pfam" id="PF01328">
    <property type="entry name" value="Peroxidase_2"/>
    <property type="match status" value="1"/>
</dbReference>
<dbReference type="PANTHER" id="PTHR33577">
    <property type="entry name" value="STERIGMATOCYSTIN BIOSYNTHESIS PEROXIDASE STCC-RELATED"/>
    <property type="match status" value="1"/>
</dbReference>
<protein>
    <recommendedName>
        <fullName evidence="8">Heme haloperoxidase family profile domain-containing protein</fullName>
    </recommendedName>
</protein>
<evidence type="ECO:0000256" key="5">
    <source>
        <dbReference type="ARBA" id="ARBA00023002"/>
    </source>
</evidence>
<dbReference type="PROSITE" id="PS51405">
    <property type="entry name" value="HEME_HALOPEROXIDASE"/>
    <property type="match status" value="1"/>
</dbReference>
<dbReference type="InterPro" id="IPR000028">
    <property type="entry name" value="Chloroperoxidase"/>
</dbReference>
<evidence type="ECO:0000313" key="9">
    <source>
        <dbReference type="EMBL" id="PFH51178.1"/>
    </source>
</evidence>
<keyword evidence="2" id="KW-0575">Peroxidase</keyword>